<accession>A0ABS7G5R8</accession>
<dbReference type="PROSITE" id="PS51257">
    <property type="entry name" value="PROKAR_LIPOPROTEIN"/>
    <property type="match status" value="1"/>
</dbReference>
<dbReference type="EMBL" id="JAICCF010000001">
    <property type="protein sequence ID" value="MBW8682953.1"/>
    <property type="molecule type" value="Genomic_DNA"/>
</dbReference>
<dbReference type="RefSeq" id="WP_220248186.1">
    <property type="nucleotide sequence ID" value="NZ_JAICCF010000001.1"/>
</dbReference>
<name>A0ABS7G5R8_9BACT</name>
<sequence length="279" mass="31423">MKNVLYLLTAAGLFACSPKLQSTDHSFATFPALPDTAFVVVLEEEDRFTGGQKTGIIQSTDDHIAAACAYDEIITRMKQAARQKGANIVKVTAHTNPDRSHRCEYVSAGLYRVDHPRTYERKFPWSADRPLTWADYKGNAASIRERHVGARTSCRFGIKIDTLTTPGQARVIVTNEFICYQSSAKNDQQKPAILAHEQLHFDLCEVYARSLRKTLSTTPLTPGNVTRISKDAFLETYRLYREQQALYDAETEHGLQTAAQEQWTRKVKDALASMEAYAR</sequence>
<dbReference type="Proteomes" id="UP000812961">
    <property type="component" value="Unassembled WGS sequence"/>
</dbReference>
<dbReference type="Pfam" id="PF06037">
    <property type="entry name" value="DUF922"/>
    <property type="match status" value="1"/>
</dbReference>
<keyword evidence="2" id="KW-1185">Reference proteome</keyword>
<organism evidence="1 2">
    <name type="scientific">Chitinophaga rhizophila</name>
    <dbReference type="NCBI Taxonomy" id="2866212"/>
    <lineage>
        <taxon>Bacteria</taxon>
        <taxon>Pseudomonadati</taxon>
        <taxon>Bacteroidota</taxon>
        <taxon>Chitinophagia</taxon>
        <taxon>Chitinophagales</taxon>
        <taxon>Chitinophagaceae</taxon>
        <taxon>Chitinophaga</taxon>
    </lineage>
</organism>
<gene>
    <name evidence="1" type="ORF">K1Y79_01285</name>
</gene>
<comment type="caution">
    <text evidence="1">The sequence shown here is derived from an EMBL/GenBank/DDBJ whole genome shotgun (WGS) entry which is preliminary data.</text>
</comment>
<dbReference type="InterPro" id="IPR010321">
    <property type="entry name" value="DUF922"/>
</dbReference>
<reference evidence="1 2" key="1">
    <citation type="submission" date="2021-08" db="EMBL/GenBank/DDBJ databases">
        <title>The genome sequence of Chitinophaga sp. B61.</title>
        <authorList>
            <person name="Zhang X."/>
        </authorList>
    </citation>
    <scope>NUCLEOTIDE SEQUENCE [LARGE SCALE GENOMIC DNA]</scope>
    <source>
        <strain evidence="1 2">B61</strain>
    </source>
</reference>
<proteinExistence type="predicted"/>
<evidence type="ECO:0000313" key="1">
    <source>
        <dbReference type="EMBL" id="MBW8682953.1"/>
    </source>
</evidence>
<protein>
    <submittedName>
        <fullName evidence="1">Uncharacterized protein</fullName>
    </submittedName>
</protein>
<evidence type="ECO:0000313" key="2">
    <source>
        <dbReference type="Proteomes" id="UP000812961"/>
    </source>
</evidence>